<keyword evidence="1" id="KW-1133">Transmembrane helix</keyword>
<keyword evidence="1" id="KW-0812">Transmembrane</keyword>
<reference evidence="3" key="1">
    <citation type="journal article" date="2019" name="Int. J. Syst. Evol. Microbiol.">
        <title>The Global Catalogue of Microorganisms (GCM) 10K type strain sequencing project: providing services to taxonomists for standard genome sequencing and annotation.</title>
        <authorList>
            <consortium name="The Broad Institute Genomics Platform"/>
            <consortium name="The Broad Institute Genome Sequencing Center for Infectious Disease"/>
            <person name="Wu L."/>
            <person name="Ma J."/>
        </authorList>
    </citation>
    <scope>NUCLEOTIDE SEQUENCE [LARGE SCALE GENOMIC DNA]</scope>
    <source>
        <strain evidence="3">KCTC 42805</strain>
    </source>
</reference>
<dbReference type="PROSITE" id="PS51257">
    <property type="entry name" value="PROKAR_LIPOPROTEIN"/>
    <property type="match status" value="1"/>
</dbReference>
<proteinExistence type="predicted"/>
<evidence type="ECO:0000256" key="1">
    <source>
        <dbReference type="SAM" id="Phobius"/>
    </source>
</evidence>
<protein>
    <submittedName>
        <fullName evidence="2">Uncharacterized protein</fullName>
    </submittedName>
</protein>
<organism evidence="2 3">
    <name type="scientific">Spirosoma soli</name>
    <dbReference type="NCBI Taxonomy" id="1770529"/>
    <lineage>
        <taxon>Bacteria</taxon>
        <taxon>Pseudomonadati</taxon>
        <taxon>Bacteroidota</taxon>
        <taxon>Cytophagia</taxon>
        <taxon>Cytophagales</taxon>
        <taxon>Cytophagaceae</taxon>
        <taxon>Spirosoma</taxon>
    </lineage>
</organism>
<sequence length="198" mass="22738">MNTSLAKALFSTSCRRYWTTQVVYVAASCLILLAILSLPMNRAWLAGTIGTFYRQRQLLGTRTDLDSRKRAGYGVAYTYTSLIRQHCRPGDYFLIPPQRYLIQNAYAQDKATGFAWIYPSVLYYHLGKSVHLLEMTSPDSLLQRATHTFGVQSNKLVLLAITDQNRAAVLAQFRRYDPRFFAYTPDQARRYYKAQAKP</sequence>
<comment type="caution">
    <text evidence="2">The sequence shown here is derived from an EMBL/GenBank/DDBJ whole genome shotgun (WGS) entry which is preliminary data.</text>
</comment>
<keyword evidence="1" id="KW-0472">Membrane</keyword>
<dbReference type="RefSeq" id="WP_381524175.1">
    <property type="nucleotide sequence ID" value="NZ_JBHULN010000009.1"/>
</dbReference>
<dbReference type="EMBL" id="JBHULN010000009">
    <property type="protein sequence ID" value="MFD2572085.1"/>
    <property type="molecule type" value="Genomic_DNA"/>
</dbReference>
<dbReference type="Proteomes" id="UP001597469">
    <property type="component" value="Unassembled WGS sequence"/>
</dbReference>
<feature type="transmembrane region" description="Helical" evidence="1">
    <location>
        <begin position="20"/>
        <end position="38"/>
    </location>
</feature>
<gene>
    <name evidence="2" type="ORF">ACFSUS_15680</name>
</gene>
<accession>A0ABW5M512</accession>
<evidence type="ECO:0000313" key="2">
    <source>
        <dbReference type="EMBL" id="MFD2572085.1"/>
    </source>
</evidence>
<keyword evidence="3" id="KW-1185">Reference proteome</keyword>
<name>A0ABW5M512_9BACT</name>
<evidence type="ECO:0000313" key="3">
    <source>
        <dbReference type="Proteomes" id="UP001597469"/>
    </source>
</evidence>